<feature type="domain" description="N-acetyltransferase" evidence="3">
    <location>
        <begin position="3"/>
        <end position="164"/>
    </location>
</feature>
<dbReference type="Proteomes" id="UP001337723">
    <property type="component" value="Chromosome"/>
</dbReference>
<dbReference type="RefSeq" id="WP_338273386.1">
    <property type="nucleotide sequence ID" value="NZ_AP027266.1"/>
</dbReference>
<keyword evidence="5" id="KW-1185">Reference proteome</keyword>
<evidence type="ECO:0000313" key="5">
    <source>
        <dbReference type="Proteomes" id="UP001337723"/>
    </source>
</evidence>
<dbReference type="EMBL" id="AP027266">
    <property type="protein sequence ID" value="BDW83912.1"/>
    <property type="molecule type" value="Genomic_DNA"/>
</dbReference>
<dbReference type="PROSITE" id="PS51186">
    <property type="entry name" value="GNAT"/>
    <property type="match status" value="1"/>
</dbReference>
<dbReference type="PANTHER" id="PTHR43877:SF2">
    <property type="entry name" value="AMINOALKYLPHOSPHONATE N-ACETYLTRANSFERASE-RELATED"/>
    <property type="match status" value="1"/>
</dbReference>
<evidence type="ECO:0000256" key="2">
    <source>
        <dbReference type="ARBA" id="ARBA00023315"/>
    </source>
</evidence>
<keyword evidence="2" id="KW-0012">Acyltransferase</keyword>
<evidence type="ECO:0000259" key="3">
    <source>
        <dbReference type="PROSITE" id="PS51186"/>
    </source>
</evidence>
<accession>A0AA48H296</accession>
<keyword evidence="1" id="KW-0808">Transferase</keyword>
<dbReference type="GO" id="GO:0016747">
    <property type="term" value="F:acyltransferase activity, transferring groups other than amino-acyl groups"/>
    <property type="evidence" value="ECO:0007669"/>
    <property type="project" value="InterPro"/>
</dbReference>
<dbReference type="InterPro" id="IPR050832">
    <property type="entry name" value="Bact_Acetyltransf"/>
</dbReference>
<evidence type="ECO:0000313" key="4">
    <source>
        <dbReference type="EMBL" id="BDW83912.1"/>
    </source>
</evidence>
<gene>
    <name evidence="4" type="ORF">MACH21_00890</name>
</gene>
<name>A0AA48H296_9RHOB</name>
<dbReference type="AlphaFoldDB" id="A0AA48H296"/>
<dbReference type="Gene3D" id="3.40.630.30">
    <property type="match status" value="1"/>
</dbReference>
<reference evidence="4 5" key="1">
    <citation type="submission" date="2023-01" db="EMBL/GenBank/DDBJ databases">
        <title>Complete genome sequence of Roseicyclus marinus strain Dej080120_10.</title>
        <authorList>
            <person name="Ueki S."/>
            <person name="Maruyama F."/>
        </authorList>
    </citation>
    <scope>NUCLEOTIDE SEQUENCE [LARGE SCALE GENOMIC DNA]</scope>
    <source>
        <strain evidence="4 5">Dej080120_10</strain>
    </source>
</reference>
<organism evidence="4 5">
    <name type="scientific">Roseicyclus marinus</name>
    <dbReference type="NCBI Taxonomy" id="2161673"/>
    <lineage>
        <taxon>Bacteria</taxon>
        <taxon>Pseudomonadati</taxon>
        <taxon>Pseudomonadota</taxon>
        <taxon>Alphaproteobacteria</taxon>
        <taxon>Rhodobacterales</taxon>
        <taxon>Roseobacteraceae</taxon>
        <taxon>Roseicyclus</taxon>
    </lineage>
</organism>
<proteinExistence type="predicted"/>
<dbReference type="PANTHER" id="PTHR43877">
    <property type="entry name" value="AMINOALKYLPHOSPHONATE N-ACETYLTRANSFERASE-RELATED-RELATED"/>
    <property type="match status" value="1"/>
</dbReference>
<evidence type="ECO:0000256" key="1">
    <source>
        <dbReference type="ARBA" id="ARBA00022679"/>
    </source>
</evidence>
<protein>
    <recommendedName>
        <fullName evidence="3">N-acetyltransferase domain-containing protein</fullName>
    </recommendedName>
</protein>
<sequence>MRITVRPAHDLDARDMAAILSEVIAIGGTTAITGRIGPEDIRDWMGQAPEASAWHVAETETGEIVGFQWIAPGADHLPPEAAEIATFAKPGRQGLGIGSKLFEATKRAALALGYAWINANIRADNGGGLIYYQSRGFEDYGRITGYRMKDGQVVDKILKRYDLR</sequence>
<dbReference type="CDD" id="cd04301">
    <property type="entry name" value="NAT_SF"/>
    <property type="match status" value="1"/>
</dbReference>
<dbReference type="KEGG" id="rmai:MACH21_00890"/>
<dbReference type="SUPFAM" id="SSF55729">
    <property type="entry name" value="Acyl-CoA N-acyltransferases (Nat)"/>
    <property type="match status" value="1"/>
</dbReference>
<dbReference type="Pfam" id="PF13508">
    <property type="entry name" value="Acetyltransf_7"/>
    <property type="match status" value="1"/>
</dbReference>
<dbReference type="InterPro" id="IPR000182">
    <property type="entry name" value="GNAT_dom"/>
</dbReference>
<dbReference type="InterPro" id="IPR016181">
    <property type="entry name" value="Acyl_CoA_acyltransferase"/>
</dbReference>